<protein>
    <submittedName>
        <fullName evidence="1">Uncharacterized protein</fullName>
    </submittedName>
</protein>
<organism evidence="1 2">
    <name type="scientific">Encephalitozoon cuniculi (strain GB-M1)</name>
    <name type="common">Microsporidian parasite</name>
    <dbReference type="NCBI Taxonomy" id="284813"/>
    <lineage>
        <taxon>Eukaryota</taxon>
        <taxon>Fungi</taxon>
        <taxon>Fungi incertae sedis</taxon>
        <taxon>Microsporidia</taxon>
        <taxon>Unikaryonidae</taxon>
        <taxon>Encephalitozoon</taxon>
    </lineage>
</organism>
<dbReference type="GeneID" id="860252"/>
<accession>Q8SWL6</accession>
<reference evidence="2" key="1">
    <citation type="journal article" date="2001" name="Genome Res.">
        <title>Sequence and analysis of chromosome I of the amitochondriate intracellular parasite Encephalitozoon cuniculi (Microspora).</title>
        <authorList>
            <person name="Peyret P."/>
            <person name="Katinka M.D."/>
            <person name="Duprat S."/>
            <person name="Duffieux F."/>
            <person name="Barbe V."/>
            <person name="Barbazanges M."/>
            <person name="Weissenbach J."/>
            <person name="Saurin W."/>
            <person name="Vivares C.P."/>
        </authorList>
    </citation>
    <scope>NUCLEOTIDE SEQUENCE [LARGE SCALE GENOMIC DNA]</scope>
    <source>
        <strain evidence="2">GB-M1</strain>
    </source>
</reference>
<gene>
    <name evidence="1" type="ordered locus">ECU01_0770</name>
</gene>
<keyword evidence="2" id="KW-1185">Reference proteome</keyword>
<reference evidence="1 2" key="2">
    <citation type="journal article" date="2001" name="Nature">
        <title>Genome sequence and gene compaction of the eukaryote parasite Encephalitozoon cuniculi.</title>
        <authorList>
            <person name="Katinka M.D."/>
            <person name="Duprat S."/>
            <person name="Cornillot E."/>
            <person name="Metenier G."/>
            <person name="Thomarat F."/>
            <person name="Prensier G."/>
            <person name="Barbe V."/>
            <person name="Peyretaillade E."/>
            <person name="Brottier P."/>
            <person name="Wincker P."/>
            <person name="Delbac F."/>
            <person name="El Alaoui H."/>
            <person name="Peyret P."/>
            <person name="Saurin W."/>
            <person name="Gouy M."/>
            <person name="Weissenbach J."/>
            <person name="Vivares C.P."/>
        </authorList>
    </citation>
    <scope>NUCLEOTIDE SEQUENCE [LARGE SCALE GENOMIC DNA]</scope>
    <source>
        <strain evidence="1 2">GB-M1</strain>
    </source>
</reference>
<dbReference type="HOGENOM" id="CLU_1427972_0_0_1"/>
<evidence type="ECO:0000313" key="2">
    <source>
        <dbReference type="Proteomes" id="UP000000819"/>
    </source>
</evidence>
<dbReference type="InParanoid" id="Q8SWL6"/>
<dbReference type="OrthoDB" id="3366990at2759"/>
<dbReference type="AlphaFoldDB" id="Q8SWL6"/>
<proteinExistence type="predicted"/>
<dbReference type="EMBL" id="AL391737">
    <property type="protein sequence ID" value="CAD24947.2"/>
    <property type="molecule type" value="Genomic_DNA"/>
</dbReference>
<name>Q8SWL6_ENCCU</name>
<evidence type="ECO:0000313" key="1">
    <source>
        <dbReference type="EMBL" id="CAD24947.2"/>
    </source>
</evidence>
<reference evidence="1 2" key="3">
    <citation type="journal article" date="2009" name="BMC Genomics">
        <title>Identification of transcriptional signals in Encephalitozoon cuniculi widespread among Microsporidia phylum: support for accurate structural genome annotation.</title>
        <authorList>
            <person name="Peyretaillade E."/>
            <person name="Goncalves O."/>
            <person name="Terrat S."/>
            <person name="Dugat-Bony E."/>
            <person name="Wincker P."/>
            <person name="Cornman R.S."/>
            <person name="Evans J.D."/>
            <person name="Delbac F."/>
            <person name="Peyret P."/>
        </authorList>
    </citation>
    <scope>NUCLEOTIDE SEQUENCE [LARGE SCALE GENOMIC DNA]</scope>
    <source>
        <strain evidence="1 2">GB-M1</strain>
    </source>
</reference>
<sequence length="205" mass="23839">MENRCKKDLCSHDDSPSKIPVQWRDAEMCALDTGILCFGTDWPAILKKYGKYLGPDKDEREIKRQYYENIQARCLEEANMKHAVVVNMYGMPIYRNGKIVYFFCTNPLVELQKMVERSGEEYQEGEDIFVGTYFGSVKKIHRYRVSRADGIVTVDPLSTAYIENSVLEHEWKHAVRSHLRRHPYDICMPGACFGEEELFHGATER</sequence>
<dbReference type="VEuPathDB" id="MicrosporidiaDB:ECU01_0770"/>
<dbReference type="Proteomes" id="UP000000819">
    <property type="component" value="Chromosome I"/>
</dbReference>
<dbReference type="RefSeq" id="NP_001402162.1">
    <property type="nucleotide sequence ID" value="NM_001415624.1"/>
</dbReference>
<dbReference type="KEGG" id="ecu:ECU01_0770"/>